<dbReference type="FunFam" id="3.10.580.10:FF:000025">
    <property type="entry name" value="Magnesium transporter MgtE"/>
    <property type="match status" value="1"/>
</dbReference>
<dbReference type="Gene3D" id="3.10.580.10">
    <property type="entry name" value="CBS-domain"/>
    <property type="match status" value="1"/>
</dbReference>
<evidence type="ECO:0000256" key="1">
    <source>
        <dbReference type="ARBA" id="ARBA00004141"/>
    </source>
</evidence>
<dbReference type="GO" id="GO:0046872">
    <property type="term" value="F:metal ion binding"/>
    <property type="evidence" value="ECO:0007669"/>
    <property type="project" value="UniProtKB-KW"/>
</dbReference>
<keyword evidence="6 9" id="KW-1133">Transmembrane helix</keyword>
<dbReference type="GO" id="GO:0005886">
    <property type="term" value="C:plasma membrane"/>
    <property type="evidence" value="ECO:0007669"/>
    <property type="project" value="UniProtKB-SubCell"/>
</dbReference>
<evidence type="ECO:0000256" key="4">
    <source>
        <dbReference type="ARBA" id="ARBA00022692"/>
    </source>
</evidence>
<dbReference type="InterPro" id="IPR006667">
    <property type="entry name" value="SLC41_membr_dom"/>
</dbReference>
<dbReference type="SMART" id="SM00116">
    <property type="entry name" value="CBS"/>
    <property type="match status" value="2"/>
</dbReference>
<dbReference type="Pfam" id="PF03448">
    <property type="entry name" value="MgtE_N"/>
    <property type="match status" value="1"/>
</dbReference>
<dbReference type="InterPro" id="IPR036739">
    <property type="entry name" value="SLC41_membr_dom_sf"/>
</dbReference>
<dbReference type="SUPFAM" id="SSF158791">
    <property type="entry name" value="MgtE N-terminal domain-like"/>
    <property type="match status" value="1"/>
</dbReference>
<comment type="similarity">
    <text evidence="2 9">Belongs to the SLC41A transporter family.</text>
</comment>
<dbReference type="Gene3D" id="1.25.60.10">
    <property type="entry name" value="MgtE N-terminal domain-like"/>
    <property type="match status" value="1"/>
</dbReference>
<dbReference type="Pfam" id="PF01769">
    <property type="entry name" value="MgtE"/>
    <property type="match status" value="1"/>
</dbReference>
<proteinExistence type="inferred from homology"/>
<comment type="subcellular location">
    <subcellularLocation>
        <location evidence="9">Cell membrane</location>
        <topology evidence="9">Multi-pass membrane protein</topology>
    </subcellularLocation>
    <subcellularLocation>
        <location evidence="1">Membrane</location>
        <topology evidence="1">Multi-pass membrane protein</topology>
    </subcellularLocation>
</comment>
<sequence length="496" mass="55249">MIDPSGVPHCWEWSSPMTEIEVKKTQESLQDRLAQVVELLHRQRVVEDLTHRQEGPHHDRVENLVHRQNLVELQRKLDDLHSADVAYILEALPLEERLTVWQLVKADRDGDILLEVSDSVRETLIADMDDHELLAAAKEMDADELADLAPELPRDVVHELMETLDGQQRERVRSALSYDEEQVGALMDFEMVTIREDVSLEVVLRYLRRLKELPGHTDKLFVVDYDGVLKGVLPIKRLLVNDPEKQVAEVMASDPVSFHPDEDAYDAAQAFERYDLISAPVVDKNGKLIGRLTIDEMVDLIREESESEVLNMAGLREEEDIFASVWKSLRNRWAWLAINLITAFVASRVIGLFEGSIERLVALAALMPIVAGIGGNSGNQTITMIVRAMALDQVSTGNTSRLMRKELAVALINGVLWGGVIGVVAYLLYGSWSLGVVMTAAMTLNLLLAALMGVLIPMTLARLGRDPAMGASVMITAMTDSGGFFIFLGLATIFLL</sequence>
<evidence type="ECO:0000256" key="5">
    <source>
        <dbReference type="ARBA" id="ARBA00022842"/>
    </source>
</evidence>
<dbReference type="InterPro" id="IPR046342">
    <property type="entry name" value="CBS_dom_sf"/>
</dbReference>
<dbReference type="Pfam" id="PF00571">
    <property type="entry name" value="CBS"/>
    <property type="match status" value="2"/>
</dbReference>
<keyword evidence="5 9" id="KW-0460">Magnesium</keyword>
<feature type="transmembrane region" description="Helical" evidence="9">
    <location>
        <begin position="468"/>
        <end position="495"/>
    </location>
</feature>
<gene>
    <name evidence="11" type="ORF">ALQ77_05132</name>
</gene>
<evidence type="ECO:0000256" key="9">
    <source>
        <dbReference type="RuleBase" id="RU362011"/>
    </source>
</evidence>
<evidence type="ECO:0000256" key="2">
    <source>
        <dbReference type="ARBA" id="ARBA00009749"/>
    </source>
</evidence>
<organism evidence="11 12">
    <name type="scientific">Pseudomonas corrugata</name>
    <dbReference type="NCBI Taxonomy" id="47879"/>
    <lineage>
        <taxon>Bacteria</taxon>
        <taxon>Pseudomonadati</taxon>
        <taxon>Pseudomonadota</taxon>
        <taxon>Gammaproteobacteria</taxon>
        <taxon>Pseudomonadales</taxon>
        <taxon>Pseudomonadaceae</taxon>
        <taxon>Pseudomonas</taxon>
    </lineage>
</organism>
<dbReference type="SUPFAM" id="SSF54631">
    <property type="entry name" value="CBS-domain pair"/>
    <property type="match status" value="1"/>
</dbReference>
<dbReference type="InterPro" id="IPR006668">
    <property type="entry name" value="Mg_transptr_MgtE_intracell_dom"/>
</dbReference>
<evidence type="ECO:0000313" key="11">
    <source>
        <dbReference type="EMBL" id="RMM53432.1"/>
    </source>
</evidence>
<keyword evidence="9" id="KW-1003">Cell membrane</keyword>
<dbReference type="GO" id="GO:0015095">
    <property type="term" value="F:magnesium ion transmembrane transporter activity"/>
    <property type="evidence" value="ECO:0007669"/>
    <property type="project" value="UniProtKB-UniRule"/>
</dbReference>
<keyword evidence="9" id="KW-0479">Metal-binding</keyword>
<evidence type="ECO:0000256" key="6">
    <source>
        <dbReference type="ARBA" id="ARBA00022989"/>
    </source>
</evidence>
<dbReference type="PANTHER" id="PTHR43773">
    <property type="entry name" value="MAGNESIUM TRANSPORTER MGTE"/>
    <property type="match status" value="1"/>
</dbReference>
<dbReference type="NCBIfam" id="TIGR00400">
    <property type="entry name" value="mgtE"/>
    <property type="match status" value="1"/>
</dbReference>
<dbReference type="Gene3D" id="1.10.357.20">
    <property type="entry name" value="SLC41 divalent cation transporters, integral membrane domain"/>
    <property type="match status" value="1"/>
</dbReference>
<comment type="caution">
    <text evidence="9">Lacks conserved residue(s) required for the propagation of feature annotation.</text>
</comment>
<dbReference type="STRING" id="47879.AXG94_08420"/>
<feature type="transmembrane region" description="Helical" evidence="9">
    <location>
        <begin position="407"/>
        <end position="429"/>
    </location>
</feature>
<comment type="caution">
    <text evidence="11">The sequence shown here is derived from an EMBL/GenBank/DDBJ whole genome shotgun (WGS) entry which is preliminary data.</text>
</comment>
<evidence type="ECO:0000256" key="8">
    <source>
        <dbReference type="PROSITE-ProRule" id="PRU00703"/>
    </source>
</evidence>
<dbReference type="InterPro" id="IPR038076">
    <property type="entry name" value="MgtE_N_sf"/>
</dbReference>
<keyword evidence="12" id="KW-1185">Reference proteome</keyword>
<feature type="domain" description="CBS" evidence="10">
    <location>
        <begin position="187"/>
        <end position="249"/>
    </location>
</feature>
<dbReference type="CDD" id="cd04606">
    <property type="entry name" value="CBS_pair_Mg_transporter"/>
    <property type="match status" value="1"/>
</dbReference>
<dbReference type="PROSITE" id="PS51371">
    <property type="entry name" value="CBS"/>
    <property type="match status" value="2"/>
</dbReference>
<dbReference type="InterPro" id="IPR006669">
    <property type="entry name" value="MgtE_transporter"/>
</dbReference>
<dbReference type="Proteomes" id="UP000270661">
    <property type="component" value="Unassembled WGS sequence"/>
</dbReference>
<dbReference type="InterPro" id="IPR000644">
    <property type="entry name" value="CBS_dom"/>
</dbReference>
<dbReference type="PANTHER" id="PTHR43773:SF1">
    <property type="entry name" value="MAGNESIUM TRANSPORTER MGTE"/>
    <property type="match status" value="1"/>
</dbReference>
<name>A0A3M3EW90_9PSED</name>
<evidence type="ECO:0000313" key="12">
    <source>
        <dbReference type="Proteomes" id="UP000270661"/>
    </source>
</evidence>
<feature type="transmembrane region" description="Helical" evidence="9">
    <location>
        <begin position="435"/>
        <end position="456"/>
    </location>
</feature>
<feature type="domain" description="CBS" evidence="10">
    <location>
        <begin position="251"/>
        <end position="307"/>
    </location>
</feature>
<evidence type="ECO:0000259" key="10">
    <source>
        <dbReference type="PROSITE" id="PS51371"/>
    </source>
</evidence>
<keyword evidence="3 9" id="KW-0813">Transport</keyword>
<keyword evidence="8" id="KW-0129">CBS domain</keyword>
<evidence type="ECO:0000256" key="3">
    <source>
        <dbReference type="ARBA" id="ARBA00022448"/>
    </source>
</evidence>
<keyword evidence="4 9" id="KW-0812">Transmembrane</keyword>
<comment type="function">
    <text evidence="9">Acts as a magnesium transporter.</text>
</comment>
<evidence type="ECO:0000256" key="7">
    <source>
        <dbReference type="ARBA" id="ARBA00023136"/>
    </source>
</evidence>
<dbReference type="AlphaFoldDB" id="A0A3M3EW90"/>
<accession>A0A3M3EW90</accession>
<keyword evidence="7 9" id="KW-0472">Membrane</keyword>
<reference evidence="11 12" key="1">
    <citation type="submission" date="2018-08" db="EMBL/GenBank/DDBJ databases">
        <title>Recombination of ecologically and evolutionarily significant loci maintains genetic cohesion in the Pseudomonas syringae species complex.</title>
        <authorList>
            <person name="Dillon M."/>
            <person name="Thakur S."/>
            <person name="Almeida R.N.D."/>
            <person name="Weir B.S."/>
            <person name="Guttman D.S."/>
        </authorList>
    </citation>
    <scope>NUCLEOTIDE SEQUENCE [LARGE SCALE GENOMIC DNA]</scope>
    <source>
        <strain evidence="11 12">NCPPB2445</strain>
    </source>
</reference>
<comment type="subunit">
    <text evidence="9">Homodimer.</text>
</comment>
<dbReference type="SMART" id="SM00924">
    <property type="entry name" value="MgtE_N"/>
    <property type="match status" value="1"/>
</dbReference>
<feature type="transmembrane region" description="Helical" evidence="9">
    <location>
        <begin position="365"/>
        <end position="386"/>
    </location>
</feature>
<protein>
    <recommendedName>
        <fullName evidence="9">Magnesium transporter MgtE</fullName>
    </recommendedName>
</protein>
<dbReference type="EMBL" id="RBOJ01000035">
    <property type="protein sequence ID" value="RMM53432.1"/>
    <property type="molecule type" value="Genomic_DNA"/>
</dbReference>
<dbReference type="SUPFAM" id="SSF161093">
    <property type="entry name" value="MgtE membrane domain-like"/>
    <property type="match status" value="1"/>
</dbReference>